<evidence type="ECO:0000313" key="3">
    <source>
        <dbReference type="RefSeq" id="XP_016475783.1"/>
    </source>
</evidence>
<dbReference type="OrthoDB" id="408631at2759"/>
<name>A0A1S4AH72_TOBAC</name>
<dbReference type="GO" id="GO:0016787">
    <property type="term" value="F:hydrolase activity"/>
    <property type="evidence" value="ECO:0007669"/>
    <property type="project" value="InterPro"/>
</dbReference>
<dbReference type="OMA" id="NILPHPM"/>
<comment type="similarity">
    <text evidence="1">Belongs to the 'GDXG' lipolytic enzyme family.</text>
</comment>
<dbReference type="InterPro" id="IPR013094">
    <property type="entry name" value="AB_hydrolase_3"/>
</dbReference>
<evidence type="ECO:0000256" key="1">
    <source>
        <dbReference type="ARBA" id="ARBA00010515"/>
    </source>
</evidence>
<accession>A0A1S4AH72</accession>
<dbReference type="SUPFAM" id="SSF53474">
    <property type="entry name" value="alpha/beta-Hydrolases"/>
    <property type="match status" value="1"/>
</dbReference>
<protein>
    <submittedName>
        <fullName evidence="3">Gibberellin receptor GID1B-like</fullName>
    </submittedName>
</protein>
<dbReference type="InterPro" id="IPR029058">
    <property type="entry name" value="AB_hydrolase_fold"/>
</dbReference>
<dbReference type="PaxDb" id="4097-A0A1S4AH72"/>
<dbReference type="AlphaFoldDB" id="A0A1S4AH72"/>
<dbReference type="GO" id="GO:0010331">
    <property type="term" value="F:gibberellin binding"/>
    <property type="evidence" value="ECO:0000318"/>
    <property type="project" value="GO_Central"/>
</dbReference>
<gene>
    <name evidence="3" type="primary">LOC107797410</name>
</gene>
<dbReference type="STRING" id="4097.A0A1S4AH72"/>
<dbReference type="Pfam" id="PF07859">
    <property type="entry name" value="Abhydrolase_3"/>
    <property type="match status" value="1"/>
</dbReference>
<proteinExistence type="inferred from homology"/>
<dbReference type="GO" id="GO:0009939">
    <property type="term" value="P:positive regulation of gibberellic acid mediated signaling pathway"/>
    <property type="evidence" value="ECO:0000318"/>
    <property type="project" value="GO_Central"/>
</dbReference>
<feature type="domain" description="Alpha/beta hydrolase fold-3" evidence="2">
    <location>
        <begin position="25"/>
        <end position="104"/>
    </location>
</feature>
<dbReference type="KEGG" id="nta:107797410"/>
<dbReference type="GO" id="GO:0048444">
    <property type="term" value="P:floral organ morphogenesis"/>
    <property type="evidence" value="ECO:0000318"/>
    <property type="project" value="GO_Central"/>
</dbReference>
<sequence length="144" mass="16261">MDSRTLRPYLPLLQSEPSQDKIEALSNHAVVRLGEADIKVLGNILPHPMFGGQKRTESEKRLDGKYFVTVQDRDWYWRAYLPEGEDRDHPACNIFGPRGRSLERLNFTKSLVVESSALFVLLILEAEDGGVAVSIIAPAGRRRE</sequence>
<dbReference type="GO" id="GO:0005634">
    <property type="term" value="C:nucleus"/>
    <property type="evidence" value="ECO:0000318"/>
    <property type="project" value="GO_Central"/>
</dbReference>
<organism evidence="3">
    <name type="scientific">Nicotiana tabacum</name>
    <name type="common">Common tobacco</name>
    <dbReference type="NCBI Taxonomy" id="4097"/>
    <lineage>
        <taxon>Eukaryota</taxon>
        <taxon>Viridiplantae</taxon>
        <taxon>Streptophyta</taxon>
        <taxon>Embryophyta</taxon>
        <taxon>Tracheophyta</taxon>
        <taxon>Spermatophyta</taxon>
        <taxon>Magnoliopsida</taxon>
        <taxon>eudicotyledons</taxon>
        <taxon>Gunneridae</taxon>
        <taxon>Pentapetalae</taxon>
        <taxon>asterids</taxon>
        <taxon>lamiids</taxon>
        <taxon>Solanales</taxon>
        <taxon>Solanaceae</taxon>
        <taxon>Nicotianoideae</taxon>
        <taxon>Nicotianeae</taxon>
        <taxon>Nicotiana</taxon>
    </lineage>
</organism>
<reference evidence="3" key="1">
    <citation type="submission" date="2025-08" db="UniProtKB">
        <authorList>
            <consortium name="RefSeq"/>
        </authorList>
    </citation>
    <scope>IDENTIFICATION</scope>
</reference>
<dbReference type="GO" id="GO:0010325">
    <property type="term" value="P:raffinose family oligosaccharide biosynthetic process"/>
    <property type="evidence" value="ECO:0000318"/>
    <property type="project" value="GO_Central"/>
</dbReference>
<dbReference type="GO" id="GO:0005737">
    <property type="term" value="C:cytoplasm"/>
    <property type="evidence" value="ECO:0000318"/>
    <property type="project" value="GO_Central"/>
</dbReference>
<dbReference type="SMR" id="A0A1S4AH72"/>
<dbReference type="RefSeq" id="XP_016475783.1">
    <property type="nucleotide sequence ID" value="XM_016620297.1"/>
</dbReference>
<evidence type="ECO:0000259" key="2">
    <source>
        <dbReference type="Pfam" id="PF07859"/>
    </source>
</evidence>
<dbReference type="Gene3D" id="3.40.50.1820">
    <property type="entry name" value="alpha/beta hydrolase"/>
    <property type="match status" value="1"/>
</dbReference>